<comment type="caution">
    <text evidence="3">The sequence shown here is derived from an EMBL/GenBank/DDBJ whole genome shotgun (WGS) entry which is preliminary data.</text>
</comment>
<dbReference type="InterPro" id="IPR036869">
    <property type="entry name" value="J_dom_sf"/>
</dbReference>
<dbReference type="SUPFAM" id="SSF46565">
    <property type="entry name" value="Chaperone J-domain"/>
    <property type="match status" value="1"/>
</dbReference>
<dbReference type="PROSITE" id="PS50076">
    <property type="entry name" value="DNAJ_2"/>
    <property type="match status" value="1"/>
</dbReference>
<dbReference type="AlphaFoldDB" id="A0A9W5WVH0"/>
<evidence type="ECO:0000259" key="2">
    <source>
        <dbReference type="PROSITE" id="PS50076"/>
    </source>
</evidence>
<dbReference type="PROSITE" id="PS00636">
    <property type="entry name" value="DNAJ_1"/>
    <property type="match status" value="1"/>
</dbReference>
<dbReference type="SUPFAM" id="SSF49493">
    <property type="entry name" value="HSP40/DnaJ peptide-binding domain"/>
    <property type="match status" value="2"/>
</dbReference>
<dbReference type="Gene3D" id="1.10.287.110">
    <property type="entry name" value="DnaJ domain"/>
    <property type="match status" value="1"/>
</dbReference>
<dbReference type="GO" id="GO:0006457">
    <property type="term" value="P:protein folding"/>
    <property type="evidence" value="ECO:0007669"/>
    <property type="project" value="InterPro"/>
</dbReference>
<accession>A0A9W5WVH0</accession>
<proteinExistence type="predicted"/>
<dbReference type="Proteomes" id="UP001057455">
    <property type="component" value="Unassembled WGS sequence"/>
</dbReference>
<dbReference type="PANTHER" id="PTHR24078:SF553">
    <property type="entry name" value="DNAJ HOMOLOG SUBFAMILY B MEMBER 5"/>
    <property type="match status" value="1"/>
</dbReference>
<dbReference type="InterPro" id="IPR018253">
    <property type="entry name" value="DnaJ_domain_CS"/>
</dbReference>
<dbReference type="InterPro" id="IPR002939">
    <property type="entry name" value="DnaJ_C"/>
</dbReference>
<dbReference type="PRINTS" id="PR00625">
    <property type="entry name" value="JDOMAIN"/>
</dbReference>
<dbReference type="Pfam" id="PF01556">
    <property type="entry name" value="DnaJ_C"/>
    <property type="match status" value="1"/>
</dbReference>
<dbReference type="InterPro" id="IPR008971">
    <property type="entry name" value="HSP40/DnaJ_pept-bd"/>
</dbReference>
<dbReference type="InterPro" id="IPR001623">
    <property type="entry name" value="DnaJ_domain"/>
</dbReference>
<reference evidence="3" key="1">
    <citation type="submission" date="2019-12" db="EMBL/GenBank/DDBJ databases">
        <title>Genome sequence of Babesia ovis.</title>
        <authorList>
            <person name="Yamagishi J."/>
            <person name="Sevinc F."/>
            <person name="Xuan X."/>
        </authorList>
    </citation>
    <scope>NUCLEOTIDE SEQUENCE</scope>
    <source>
        <strain evidence="3">Selcuk</strain>
    </source>
</reference>
<dbReference type="GO" id="GO:0005829">
    <property type="term" value="C:cytosol"/>
    <property type="evidence" value="ECO:0007669"/>
    <property type="project" value="TreeGrafter"/>
</dbReference>
<protein>
    <submittedName>
        <fullName evidence="3">Heat shock protein 40 kDa</fullName>
    </submittedName>
</protein>
<sequence length="435" mass="49359">MVRGLFSRISRGSRSLAEEFLDFYTYATLKQQHIMMICAGAILGAIVGTKKRRQRVASGEFSDNLELVAYNTSSVETFETSWNRLARHAQRRPDYKFTRLYKAIDWDQPFPHYIQDYYSILGVNRGCNDAELKKAYRKLAMQWHPDKHPDPAAKQKAEDMFKNVSEAYDVLSDPEKRKIYDQFGEEGLKGTAGPHDHGAGGHQYVYTGVDPTELFKKFFGADRGFMFNGGFGDDMGGFGDAFGMHHGGRQRCQKSPNYELDLPVTLEELYTGTVKKMKITRKRFSNMSEYKEEQILKIDIKPGWKDGTKLTFSGEGDQATPSSPPGDLIFIIRSKPHPRFVRDGNNLVYKFTVPLVKALTGFQATLTTLDNRRLTTRIVDVVSPSYRKVIPNEGMPISKSPSNRGDLILEFDVTFPRTLTPEQKKQMANALNESP</sequence>
<keyword evidence="4" id="KW-1185">Reference proteome</keyword>
<keyword evidence="1" id="KW-0143">Chaperone</keyword>
<dbReference type="SMART" id="SM00271">
    <property type="entry name" value="DnaJ"/>
    <property type="match status" value="1"/>
</dbReference>
<dbReference type="OrthoDB" id="550424at2759"/>
<name>A0A9W5WVH0_BABOV</name>
<dbReference type="PANTHER" id="PTHR24078">
    <property type="entry name" value="DNAJ HOMOLOG SUBFAMILY C MEMBER"/>
    <property type="match status" value="1"/>
</dbReference>
<keyword evidence="3" id="KW-0346">Stress response</keyword>
<dbReference type="CDD" id="cd06257">
    <property type="entry name" value="DnaJ"/>
    <property type="match status" value="1"/>
</dbReference>
<dbReference type="CDD" id="cd10747">
    <property type="entry name" value="DnaJ_C"/>
    <property type="match status" value="1"/>
</dbReference>
<dbReference type="InterPro" id="IPR051339">
    <property type="entry name" value="DnaJ_subfamily_B"/>
</dbReference>
<organism evidence="3 4">
    <name type="scientific">Babesia ovis</name>
    <dbReference type="NCBI Taxonomy" id="5869"/>
    <lineage>
        <taxon>Eukaryota</taxon>
        <taxon>Sar</taxon>
        <taxon>Alveolata</taxon>
        <taxon>Apicomplexa</taxon>
        <taxon>Aconoidasida</taxon>
        <taxon>Piroplasmida</taxon>
        <taxon>Babesiidae</taxon>
        <taxon>Babesia</taxon>
    </lineage>
</organism>
<dbReference type="FunFam" id="2.60.260.20:FF:000006">
    <property type="entry name" value="DnaJ subfamily B member 13"/>
    <property type="match status" value="1"/>
</dbReference>
<evidence type="ECO:0000313" key="4">
    <source>
        <dbReference type="Proteomes" id="UP001057455"/>
    </source>
</evidence>
<gene>
    <name evidence="3" type="ORF">BaOVIS_023450</name>
</gene>
<dbReference type="FunFam" id="2.60.260.20:FF:000015">
    <property type="entry name" value="Heat shock protein 40"/>
    <property type="match status" value="1"/>
</dbReference>
<dbReference type="GO" id="GO:0051087">
    <property type="term" value="F:protein-folding chaperone binding"/>
    <property type="evidence" value="ECO:0007669"/>
    <property type="project" value="TreeGrafter"/>
</dbReference>
<evidence type="ECO:0000313" key="3">
    <source>
        <dbReference type="EMBL" id="GFE54941.1"/>
    </source>
</evidence>
<dbReference type="Pfam" id="PF00226">
    <property type="entry name" value="DnaJ"/>
    <property type="match status" value="1"/>
</dbReference>
<dbReference type="GO" id="GO:0051082">
    <property type="term" value="F:unfolded protein binding"/>
    <property type="evidence" value="ECO:0007669"/>
    <property type="project" value="InterPro"/>
</dbReference>
<dbReference type="Gene3D" id="2.60.260.20">
    <property type="entry name" value="Urease metallochaperone UreE, N-terminal domain"/>
    <property type="match status" value="2"/>
</dbReference>
<feature type="domain" description="J" evidence="2">
    <location>
        <begin position="116"/>
        <end position="184"/>
    </location>
</feature>
<evidence type="ECO:0000256" key="1">
    <source>
        <dbReference type="ARBA" id="ARBA00023186"/>
    </source>
</evidence>
<dbReference type="EMBL" id="BLIY01000017">
    <property type="protein sequence ID" value="GFE54941.1"/>
    <property type="molecule type" value="Genomic_DNA"/>
</dbReference>